<protein>
    <recommendedName>
        <fullName evidence="7">Glycosyltransferase</fullName>
    </recommendedName>
</protein>
<keyword evidence="1" id="KW-0328">Glycosyltransferase</keyword>
<keyword evidence="2" id="KW-0472">Membrane</keyword>
<dbReference type="InterPro" id="IPR001296">
    <property type="entry name" value="Glyco_trans_1"/>
</dbReference>
<keyword evidence="2" id="KW-0812">Transmembrane</keyword>
<gene>
    <name evidence="5" type="ORF">KI387_004718</name>
</gene>
<evidence type="ECO:0000313" key="6">
    <source>
        <dbReference type="Proteomes" id="UP000824469"/>
    </source>
</evidence>
<evidence type="ECO:0000259" key="4">
    <source>
        <dbReference type="Pfam" id="PF13439"/>
    </source>
</evidence>
<dbReference type="Proteomes" id="UP000824469">
    <property type="component" value="Unassembled WGS sequence"/>
</dbReference>
<comment type="caution">
    <text evidence="5">The sequence shown here is derived from an EMBL/GenBank/DDBJ whole genome shotgun (WGS) entry which is preliminary data.</text>
</comment>
<keyword evidence="2" id="KW-1133">Transmembrane helix</keyword>
<evidence type="ECO:0000256" key="2">
    <source>
        <dbReference type="SAM" id="Phobius"/>
    </source>
</evidence>
<dbReference type="PANTHER" id="PTHR46686">
    <property type="entry name" value="GLYCOSYLTRANSFERASE"/>
    <property type="match status" value="1"/>
</dbReference>
<dbReference type="OMA" id="FPNYAHH"/>
<evidence type="ECO:0008006" key="7">
    <source>
        <dbReference type="Google" id="ProtNLM"/>
    </source>
</evidence>
<accession>A0AA38GPQ1</accession>
<feature type="domain" description="Glycosyl transferase family 1" evidence="3">
    <location>
        <begin position="340"/>
        <end position="494"/>
    </location>
</feature>
<dbReference type="AlphaFoldDB" id="A0AA38GPQ1"/>
<dbReference type="Pfam" id="PF00534">
    <property type="entry name" value="Glycos_transf_1"/>
    <property type="match status" value="1"/>
</dbReference>
<reference evidence="5 6" key="1">
    <citation type="journal article" date="2021" name="Nat. Plants">
        <title>The Taxus genome provides insights into paclitaxel biosynthesis.</title>
        <authorList>
            <person name="Xiong X."/>
            <person name="Gou J."/>
            <person name="Liao Q."/>
            <person name="Li Y."/>
            <person name="Zhou Q."/>
            <person name="Bi G."/>
            <person name="Li C."/>
            <person name="Du R."/>
            <person name="Wang X."/>
            <person name="Sun T."/>
            <person name="Guo L."/>
            <person name="Liang H."/>
            <person name="Lu P."/>
            <person name="Wu Y."/>
            <person name="Zhang Z."/>
            <person name="Ro D.K."/>
            <person name="Shang Y."/>
            <person name="Huang S."/>
            <person name="Yan J."/>
        </authorList>
    </citation>
    <scope>NUCLEOTIDE SEQUENCE [LARGE SCALE GENOMIC DNA]</scope>
    <source>
        <strain evidence="5">Ta-2019</strain>
    </source>
</reference>
<organism evidence="5 6">
    <name type="scientific">Taxus chinensis</name>
    <name type="common">Chinese yew</name>
    <name type="synonym">Taxus wallichiana var. chinensis</name>
    <dbReference type="NCBI Taxonomy" id="29808"/>
    <lineage>
        <taxon>Eukaryota</taxon>
        <taxon>Viridiplantae</taxon>
        <taxon>Streptophyta</taxon>
        <taxon>Embryophyta</taxon>
        <taxon>Tracheophyta</taxon>
        <taxon>Spermatophyta</taxon>
        <taxon>Pinopsida</taxon>
        <taxon>Pinidae</taxon>
        <taxon>Conifers II</taxon>
        <taxon>Cupressales</taxon>
        <taxon>Taxaceae</taxon>
        <taxon>Taxus</taxon>
    </lineage>
</organism>
<dbReference type="Gene3D" id="3.40.50.2000">
    <property type="entry name" value="Glycogen Phosphorylase B"/>
    <property type="match status" value="2"/>
</dbReference>
<feature type="domain" description="Glycosyltransferase subfamily 4-like N-terminal" evidence="4">
    <location>
        <begin position="119"/>
        <end position="314"/>
    </location>
</feature>
<dbReference type="GO" id="GO:0016757">
    <property type="term" value="F:glycosyltransferase activity"/>
    <property type="evidence" value="ECO:0007669"/>
    <property type="project" value="UniProtKB-KW"/>
</dbReference>
<dbReference type="Pfam" id="PF13439">
    <property type="entry name" value="Glyco_transf_4"/>
    <property type="match status" value="1"/>
</dbReference>
<evidence type="ECO:0000259" key="3">
    <source>
        <dbReference type="Pfam" id="PF00534"/>
    </source>
</evidence>
<feature type="transmembrane region" description="Helical" evidence="2">
    <location>
        <begin position="30"/>
        <end position="51"/>
    </location>
</feature>
<keyword evidence="6" id="KW-1185">Reference proteome</keyword>
<keyword evidence="1" id="KW-0808">Transferase</keyword>
<dbReference type="CDD" id="cd03801">
    <property type="entry name" value="GT4_PimA-like"/>
    <property type="match status" value="1"/>
</dbReference>
<dbReference type="PANTHER" id="PTHR46686:SF4">
    <property type="entry name" value="GLYCOSYLTRANSFERASE FAMILY 4 PROTEIN"/>
    <property type="match status" value="1"/>
</dbReference>
<name>A0AA38GPQ1_TAXCH</name>
<dbReference type="EMBL" id="JAHRHJ020000002">
    <property type="protein sequence ID" value="KAH9324540.1"/>
    <property type="molecule type" value="Genomic_DNA"/>
</dbReference>
<evidence type="ECO:0000313" key="5">
    <source>
        <dbReference type="EMBL" id="KAH9324540.1"/>
    </source>
</evidence>
<dbReference type="InterPro" id="IPR028098">
    <property type="entry name" value="Glyco_trans_4-like_N"/>
</dbReference>
<proteinExistence type="predicted"/>
<evidence type="ECO:0000256" key="1">
    <source>
        <dbReference type="ARBA" id="ARBA00022676"/>
    </source>
</evidence>
<sequence length="530" mass="58823">MGFSSVTSSSNGSHEIHSKPKSGTALFNWYIVWAFLVVLAFLLYTPWLFLYSSSSNTHIFQNPCTVISTTSPGRIPFQGDLREYSSSWNALVFRDSNPQRPPLKIALFVKKWPIGSSAGGMERHARTLHRELALRGHKIHVFTSSPPQDRSPPDQTDLNLITFHFSNPTPGGNLNAGEAWDQFLKVNRTLKNTEGKELSEGMGEAGFDIIHTESVALTHGRAMGLKNVVVSWHGIGYEIIHSDIVQDLTRNSSEPRTLDLQKALTDRLQRVIAEINFFPSYAHHVATSDSVGEILRTVYMLPPERIHVIINGVDEGLFKPDESAGKKFRLKYGIPAKIPVVIGMAGRLVKDKGHPLVFSALQTLIESNPRNPNFFVLIAGDGPWADRYKELGPNVKVLGPLSTARLGDFYNALDVFLNPTLRAQGLDHTTIEAMLCGKTVMVSHFASVVKSLVVSEDFGYTFSPRLESLKKGLERVLEDGKGVLEEKGRNCRRRAEGLFTAKKMGAAYERLFLCVAKGIDFCKYPLSGED</sequence>
<dbReference type="SUPFAM" id="SSF53756">
    <property type="entry name" value="UDP-Glycosyltransferase/glycogen phosphorylase"/>
    <property type="match status" value="1"/>
</dbReference>